<organism evidence="2 3">
    <name type="scientific">Aliicoccus persicus</name>
    <dbReference type="NCBI Taxonomy" id="930138"/>
    <lineage>
        <taxon>Bacteria</taxon>
        <taxon>Bacillati</taxon>
        <taxon>Bacillota</taxon>
        <taxon>Bacilli</taxon>
        <taxon>Bacillales</taxon>
        <taxon>Staphylococcaceae</taxon>
        <taxon>Aliicoccus</taxon>
    </lineage>
</organism>
<gene>
    <name evidence="2" type="ORF">SAMN05192557_1100</name>
</gene>
<sequence>MDINRVAGCNFTLGVMSDDFVDVILGALKEVDQTKVWSQTDDVSTVVRGRYSHVFDVVKAIYSHAAHTGKHVTMSGTFGIGCNKDNDAEPYLNEDDVRLNEARSSEFDIDAGCKFAIYAVGIEKYGEIIASEVKLAEEEVEVTPDHFTTRLDGKVNNIFLAMENAFKRVQEKAPHTKITFTISSNSPSNQSE</sequence>
<dbReference type="EMBL" id="FOIT01000003">
    <property type="protein sequence ID" value="SEV99212.1"/>
    <property type="molecule type" value="Genomic_DNA"/>
</dbReference>
<dbReference type="RefSeq" id="WP_091474650.1">
    <property type="nucleotide sequence ID" value="NZ_FOIT01000003.1"/>
</dbReference>
<proteinExistence type="predicted"/>
<accession>A0A662Z2T9</accession>
<reference evidence="2 3" key="1">
    <citation type="submission" date="2016-10" db="EMBL/GenBank/DDBJ databases">
        <authorList>
            <person name="Varghese N."/>
            <person name="Submissions S."/>
        </authorList>
    </citation>
    <scope>NUCLEOTIDE SEQUENCE [LARGE SCALE GENOMIC DNA]</scope>
    <source>
        <strain evidence="2 3">IBRC-M10081</strain>
    </source>
</reference>
<dbReference type="InterPro" id="IPR029756">
    <property type="entry name" value="MTH1187/YkoF-like"/>
</dbReference>
<name>A0A662Z2T9_9STAP</name>
<dbReference type="SUPFAM" id="SSF89957">
    <property type="entry name" value="MTH1187/YkoF-like"/>
    <property type="match status" value="1"/>
</dbReference>
<feature type="domain" description="Thiamin/hydroxymethyl pyrimidine-binding YkoF putative" evidence="1">
    <location>
        <begin position="7"/>
        <end position="82"/>
    </location>
</feature>
<evidence type="ECO:0000259" key="1">
    <source>
        <dbReference type="Pfam" id="PF07615"/>
    </source>
</evidence>
<dbReference type="Pfam" id="PF07615">
    <property type="entry name" value="Ykof"/>
    <property type="match status" value="2"/>
</dbReference>
<dbReference type="Proteomes" id="UP000243605">
    <property type="component" value="Unassembled WGS sequence"/>
</dbReference>
<feature type="domain" description="Thiamin/hydroxymethyl pyrimidine-binding YkoF putative" evidence="1">
    <location>
        <begin position="111"/>
        <end position="189"/>
    </location>
</feature>
<dbReference type="Gene3D" id="3.30.70.930">
    <property type="match status" value="2"/>
</dbReference>
<dbReference type="InterPro" id="IPR011522">
    <property type="entry name" value="Thiamin/HMP-bd_put_YkoF"/>
</dbReference>
<evidence type="ECO:0000313" key="2">
    <source>
        <dbReference type="EMBL" id="SEV99212.1"/>
    </source>
</evidence>
<dbReference type="AlphaFoldDB" id="A0A662Z2T9"/>
<dbReference type="OrthoDB" id="7767286at2"/>
<protein>
    <submittedName>
        <fullName evidence="2">YKOF-related Family</fullName>
    </submittedName>
</protein>
<keyword evidence="3" id="KW-1185">Reference proteome</keyword>
<evidence type="ECO:0000313" key="3">
    <source>
        <dbReference type="Proteomes" id="UP000243605"/>
    </source>
</evidence>